<sequence length="289" mass="32239">MGSGATGAGRGARPTVTRRREVSDASARSLLTTVLGEFVLPQGEPVWTQTIVDVLGRFDIEEKSARQALARVAAEGWLSSERVGRRVRWALTPPGRRLLVEGAERIYGFGSGNQQWDGRWLVVMVSVPETKRELRHRLRTRLSWAGFGSPEPGVWVSPHVGAEVEAKSILEDLALTSEVMSFIATYGALGDVQRMVAAAWDLQEVADRYEGFIDQFSGLDTRTPEAALRAQTRLVHEWRRFPFLDPQLPGELLPSKWSGSRATQLFNDNHSAWKEPAQQGWRELLAQQP</sequence>
<evidence type="ECO:0000313" key="6">
    <source>
        <dbReference type="Proteomes" id="UP000256269"/>
    </source>
</evidence>
<dbReference type="OrthoDB" id="2270427at2"/>
<dbReference type="EMBL" id="QUNO01000002">
    <property type="protein sequence ID" value="REH54061.1"/>
    <property type="molecule type" value="Genomic_DNA"/>
</dbReference>
<dbReference type="PANTHER" id="PTHR30319">
    <property type="entry name" value="PHENYLACETIC ACID REGULATOR-RELATED TRANSCRIPTIONAL REPRESSOR"/>
    <property type="match status" value="1"/>
</dbReference>
<feature type="region of interest" description="Disordered" evidence="1">
    <location>
        <begin position="1"/>
        <end position="23"/>
    </location>
</feature>
<dbReference type="PANTHER" id="PTHR30319:SF1">
    <property type="entry name" value="TRANSCRIPTIONAL REPRESSOR PAAX"/>
    <property type="match status" value="1"/>
</dbReference>
<protein>
    <submittedName>
        <fullName evidence="5">Phenylacetic acid degradation operon negative regulatory protein</fullName>
    </submittedName>
</protein>
<evidence type="ECO:0000259" key="3">
    <source>
        <dbReference type="Pfam" id="PF08223"/>
    </source>
</evidence>
<dbReference type="Proteomes" id="UP000256269">
    <property type="component" value="Unassembled WGS sequence"/>
</dbReference>
<dbReference type="Pfam" id="PF08223">
    <property type="entry name" value="PaaX_C"/>
    <property type="match status" value="1"/>
</dbReference>
<proteinExistence type="predicted"/>
<gene>
    <name evidence="5" type="ORF">BCF44_102293</name>
</gene>
<dbReference type="Gene3D" id="3.30.70.2650">
    <property type="match status" value="1"/>
</dbReference>
<evidence type="ECO:0000259" key="2">
    <source>
        <dbReference type="Pfam" id="PF07848"/>
    </source>
</evidence>
<feature type="domain" description="Transcriptional repressor PaaX-like central Cas2-like" evidence="4">
    <location>
        <begin position="114"/>
        <end position="196"/>
    </location>
</feature>
<comment type="caution">
    <text evidence="5">The sequence shown here is derived from an EMBL/GenBank/DDBJ whole genome shotgun (WGS) entry which is preliminary data.</text>
</comment>
<accession>A0A3E0I625</accession>
<evidence type="ECO:0000256" key="1">
    <source>
        <dbReference type="SAM" id="MobiDB-lite"/>
    </source>
</evidence>
<evidence type="ECO:0000259" key="4">
    <source>
        <dbReference type="Pfam" id="PF20803"/>
    </source>
</evidence>
<dbReference type="InterPro" id="IPR048846">
    <property type="entry name" value="PaaX-like_central"/>
</dbReference>
<dbReference type="GO" id="GO:0006351">
    <property type="term" value="P:DNA-templated transcription"/>
    <property type="evidence" value="ECO:0007669"/>
    <property type="project" value="InterPro"/>
</dbReference>
<feature type="domain" description="Transcriptional repressor PaaX-like C-terminal" evidence="3">
    <location>
        <begin position="200"/>
        <end position="281"/>
    </location>
</feature>
<keyword evidence="6" id="KW-1185">Reference proteome</keyword>
<dbReference type="PIRSF" id="PIRSF020623">
    <property type="entry name" value="PaaX"/>
    <property type="match status" value="1"/>
</dbReference>
<dbReference type="Pfam" id="PF07848">
    <property type="entry name" value="PaaX"/>
    <property type="match status" value="1"/>
</dbReference>
<dbReference type="Gene3D" id="1.20.58.1460">
    <property type="match status" value="1"/>
</dbReference>
<reference evidence="5 6" key="1">
    <citation type="submission" date="2018-08" db="EMBL/GenBank/DDBJ databases">
        <title>Genomic Encyclopedia of Archaeal and Bacterial Type Strains, Phase II (KMG-II): from individual species to whole genera.</title>
        <authorList>
            <person name="Goeker M."/>
        </authorList>
    </citation>
    <scope>NUCLEOTIDE SEQUENCE [LARGE SCALE GENOMIC DNA]</scope>
    <source>
        <strain evidence="5 6">DSM 45791</strain>
    </source>
</reference>
<dbReference type="SUPFAM" id="SSF46785">
    <property type="entry name" value="Winged helix' DNA-binding domain"/>
    <property type="match status" value="1"/>
</dbReference>
<name>A0A3E0I625_9PSEU</name>
<feature type="domain" description="Transcriptional repressor PaaX-like N-terminal" evidence="2">
    <location>
        <begin position="26"/>
        <end position="92"/>
    </location>
</feature>
<dbReference type="RefSeq" id="WP_116173156.1">
    <property type="nucleotide sequence ID" value="NZ_CP144375.1"/>
</dbReference>
<dbReference type="InterPro" id="IPR036390">
    <property type="entry name" value="WH_DNA-bd_sf"/>
</dbReference>
<dbReference type="Gene3D" id="1.10.10.10">
    <property type="entry name" value="Winged helix-like DNA-binding domain superfamily/Winged helix DNA-binding domain"/>
    <property type="match status" value="1"/>
</dbReference>
<dbReference type="AlphaFoldDB" id="A0A3E0I625"/>
<organism evidence="5 6">
    <name type="scientific">Kutzneria buriramensis</name>
    <dbReference type="NCBI Taxonomy" id="1045776"/>
    <lineage>
        <taxon>Bacteria</taxon>
        <taxon>Bacillati</taxon>
        <taxon>Actinomycetota</taxon>
        <taxon>Actinomycetes</taxon>
        <taxon>Pseudonocardiales</taxon>
        <taxon>Pseudonocardiaceae</taxon>
        <taxon>Kutzneria</taxon>
    </lineage>
</organism>
<evidence type="ECO:0000313" key="5">
    <source>
        <dbReference type="EMBL" id="REH54061.1"/>
    </source>
</evidence>
<dbReference type="InterPro" id="IPR011965">
    <property type="entry name" value="PaaX_trns_reg"/>
</dbReference>
<feature type="compositionally biased region" description="Gly residues" evidence="1">
    <location>
        <begin position="1"/>
        <end position="10"/>
    </location>
</feature>
<dbReference type="InterPro" id="IPR012906">
    <property type="entry name" value="PaaX-like_N"/>
</dbReference>
<dbReference type="Pfam" id="PF20803">
    <property type="entry name" value="PaaX_M"/>
    <property type="match status" value="1"/>
</dbReference>
<dbReference type="InterPro" id="IPR013225">
    <property type="entry name" value="PaaX_C"/>
</dbReference>
<dbReference type="InterPro" id="IPR036388">
    <property type="entry name" value="WH-like_DNA-bd_sf"/>
</dbReference>